<comment type="cofactor">
    <cofactor evidence="1">
        <name>Zn(2+)</name>
        <dbReference type="ChEBI" id="CHEBI:29105"/>
    </cofactor>
</comment>
<keyword evidence="6" id="KW-0482">Metalloprotease</keyword>
<dbReference type="EMBL" id="CP042264">
    <property type="protein sequence ID" value="QDY71256.1"/>
    <property type="molecule type" value="Genomic_DNA"/>
</dbReference>
<gene>
    <name evidence="9" type="ORF">FPZ52_16345</name>
</gene>
<evidence type="ECO:0000256" key="4">
    <source>
        <dbReference type="ARBA" id="ARBA00022801"/>
    </source>
</evidence>
<dbReference type="Proteomes" id="UP000318483">
    <property type="component" value="Plasmid unnamed3"/>
</dbReference>
<dbReference type="AlphaFoldDB" id="A0A5B8ICF0"/>
<name>A0A5B8ICF0_9RHOB</name>
<evidence type="ECO:0000256" key="1">
    <source>
        <dbReference type="ARBA" id="ARBA00001947"/>
    </source>
</evidence>
<keyword evidence="5" id="KW-0862">Zinc</keyword>
<dbReference type="PANTHER" id="PTHR21666">
    <property type="entry name" value="PEPTIDASE-RELATED"/>
    <property type="match status" value="1"/>
</dbReference>
<keyword evidence="3" id="KW-0479">Metal-binding</keyword>
<dbReference type="RefSeq" id="WP_146366672.1">
    <property type="nucleotide sequence ID" value="NZ_CP042264.1"/>
</dbReference>
<evidence type="ECO:0000256" key="5">
    <source>
        <dbReference type="ARBA" id="ARBA00022833"/>
    </source>
</evidence>
<evidence type="ECO:0000313" key="9">
    <source>
        <dbReference type="EMBL" id="QDY71256.1"/>
    </source>
</evidence>
<dbReference type="OrthoDB" id="9809144at2"/>
<dbReference type="PANTHER" id="PTHR21666:SF288">
    <property type="entry name" value="CELL DIVISION PROTEIN YTFB"/>
    <property type="match status" value="1"/>
</dbReference>
<dbReference type="GO" id="GO:0004222">
    <property type="term" value="F:metalloendopeptidase activity"/>
    <property type="evidence" value="ECO:0007669"/>
    <property type="project" value="TreeGrafter"/>
</dbReference>
<evidence type="ECO:0000256" key="7">
    <source>
        <dbReference type="SAM" id="Coils"/>
    </source>
</evidence>
<dbReference type="Pfam" id="PF01551">
    <property type="entry name" value="Peptidase_M23"/>
    <property type="match status" value="1"/>
</dbReference>
<dbReference type="SUPFAM" id="SSF51261">
    <property type="entry name" value="Duplicated hybrid motif"/>
    <property type="match status" value="1"/>
</dbReference>
<dbReference type="Gene3D" id="2.70.70.10">
    <property type="entry name" value="Glucose Permease (Domain IIA)"/>
    <property type="match status" value="1"/>
</dbReference>
<evidence type="ECO:0000256" key="2">
    <source>
        <dbReference type="ARBA" id="ARBA00022670"/>
    </source>
</evidence>
<dbReference type="GO" id="GO:0006508">
    <property type="term" value="P:proteolysis"/>
    <property type="evidence" value="ECO:0007669"/>
    <property type="project" value="UniProtKB-KW"/>
</dbReference>
<reference evidence="9 10" key="1">
    <citation type="submission" date="2019-07" db="EMBL/GenBank/DDBJ databases">
        <title>Litoreibacter alkalisoli sp. nov., isolated from saline-alkaline soil.</title>
        <authorList>
            <person name="Wang S."/>
            <person name="Xu L."/>
            <person name="Xing Y.-T."/>
            <person name="Sun J.-Q."/>
        </authorList>
    </citation>
    <scope>NUCLEOTIDE SEQUENCE [LARGE SCALE GENOMIC DNA]</scope>
    <source>
        <strain evidence="9 10">LN3S51</strain>
        <plasmid evidence="9 10">unnamed3</plasmid>
    </source>
</reference>
<organism evidence="9 10">
    <name type="scientific">Qingshengfaniella alkalisoli</name>
    <dbReference type="NCBI Taxonomy" id="2599296"/>
    <lineage>
        <taxon>Bacteria</taxon>
        <taxon>Pseudomonadati</taxon>
        <taxon>Pseudomonadota</taxon>
        <taxon>Alphaproteobacteria</taxon>
        <taxon>Rhodobacterales</taxon>
        <taxon>Paracoccaceae</taxon>
        <taxon>Qingshengfaniella</taxon>
    </lineage>
</organism>
<dbReference type="InterPro" id="IPR011055">
    <property type="entry name" value="Dup_hybrid_motif"/>
</dbReference>
<dbReference type="InterPro" id="IPR050570">
    <property type="entry name" value="Cell_wall_metabolism_enzyme"/>
</dbReference>
<feature type="coiled-coil region" evidence="7">
    <location>
        <begin position="143"/>
        <end position="177"/>
    </location>
</feature>
<evidence type="ECO:0000256" key="6">
    <source>
        <dbReference type="ARBA" id="ARBA00023049"/>
    </source>
</evidence>
<sequence length="369" mass="39041">MKALIRSVLSAAVGVVVLTALIIPLAGPSRANQKLQEAAQALADAKDSRDPVPRLTHAIRAFEASMTDLRSDLRGAVLREQALQKELDSKSGALSDLVAAIQTIEQDKDRTLLLHPAGALASARAGLLAADMAPALNDRVASVRTELAELAELTEARKQAQSRLQQALSQAQTARTELIAALKANGTLPDQSDIDELLEVTMGLSELSETFPPLPDDLRPAAEIDLTNLPLPVSGTVLYGYDEPDATGLTRPGFTVATAAEALVTAPAASTVRFAGPLLDFGMVVVLEPVRDALLILAGLETLYVSEDQVVAEGAPLGLMGDVGEDENTIAPERGNPAGTLRPETLYIELRQSNTPVDPAEWFTVRKDG</sequence>
<dbReference type="KEGG" id="lit:FPZ52_16345"/>
<protein>
    <submittedName>
        <fullName evidence="9">Peptidoglycan DD-metalloendopeptidase family protein</fullName>
    </submittedName>
</protein>
<evidence type="ECO:0000259" key="8">
    <source>
        <dbReference type="Pfam" id="PF01551"/>
    </source>
</evidence>
<keyword evidence="2" id="KW-0645">Protease</keyword>
<proteinExistence type="predicted"/>
<keyword evidence="9" id="KW-0614">Plasmid</keyword>
<feature type="domain" description="M23ase beta-sheet core" evidence="8">
    <location>
        <begin position="253"/>
        <end position="359"/>
    </location>
</feature>
<evidence type="ECO:0000256" key="3">
    <source>
        <dbReference type="ARBA" id="ARBA00022723"/>
    </source>
</evidence>
<dbReference type="InterPro" id="IPR016047">
    <property type="entry name" value="M23ase_b-sheet_dom"/>
</dbReference>
<geneLocation type="plasmid" evidence="9 10">
    <name>unnamed3</name>
</geneLocation>
<evidence type="ECO:0000313" key="10">
    <source>
        <dbReference type="Proteomes" id="UP000318483"/>
    </source>
</evidence>
<accession>A0A5B8ICF0</accession>
<keyword evidence="10" id="KW-1185">Reference proteome</keyword>
<keyword evidence="7" id="KW-0175">Coiled coil</keyword>
<keyword evidence="4" id="KW-0378">Hydrolase</keyword>
<dbReference type="GO" id="GO:0046872">
    <property type="term" value="F:metal ion binding"/>
    <property type="evidence" value="ECO:0007669"/>
    <property type="project" value="UniProtKB-KW"/>
</dbReference>